<dbReference type="InterPro" id="IPR038186">
    <property type="entry name" value="CHAD_dom_sf"/>
</dbReference>
<dbReference type="Gene3D" id="1.40.20.10">
    <property type="entry name" value="CHAD domain"/>
    <property type="match status" value="1"/>
</dbReference>
<reference evidence="2 3" key="1">
    <citation type="submission" date="2020-10" db="EMBL/GenBank/DDBJ databases">
        <title>Phylogeny of dyella-like bacteria.</title>
        <authorList>
            <person name="Fu J."/>
        </authorList>
    </citation>
    <scope>NUCLEOTIDE SEQUENCE [LARGE SCALE GENOMIC DNA]</scope>
    <source>
        <strain evidence="2 3">DHOB07</strain>
    </source>
</reference>
<dbReference type="InterPro" id="IPR007899">
    <property type="entry name" value="CHAD_dom"/>
</dbReference>
<dbReference type="RefSeq" id="WP_284396985.1">
    <property type="nucleotide sequence ID" value="NZ_BSNQ01000003.1"/>
</dbReference>
<dbReference type="PANTHER" id="PTHR39339">
    <property type="entry name" value="SLR1444 PROTEIN"/>
    <property type="match status" value="1"/>
</dbReference>
<dbReference type="PROSITE" id="PS51708">
    <property type="entry name" value="CHAD"/>
    <property type="match status" value="1"/>
</dbReference>
<accession>A0ABW8IXJ0</accession>
<dbReference type="PANTHER" id="PTHR39339:SF1">
    <property type="entry name" value="CHAD DOMAIN-CONTAINING PROTEIN"/>
    <property type="match status" value="1"/>
</dbReference>
<evidence type="ECO:0000313" key="2">
    <source>
        <dbReference type="EMBL" id="MFK2873601.1"/>
    </source>
</evidence>
<dbReference type="Pfam" id="PF05235">
    <property type="entry name" value="CHAD"/>
    <property type="match status" value="1"/>
</dbReference>
<comment type="caution">
    <text evidence="2">The sequence shown here is derived from an EMBL/GenBank/DDBJ whole genome shotgun (WGS) entry which is preliminary data.</text>
</comment>
<keyword evidence="3" id="KW-1185">Reference proteome</keyword>
<dbReference type="SMART" id="SM00880">
    <property type="entry name" value="CHAD"/>
    <property type="match status" value="1"/>
</dbReference>
<dbReference type="Proteomes" id="UP001620405">
    <property type="component" value="Unassembled WGS sequence"/>
</dbReference>
<evidence type="ECO:0000313" key="3">
    <source>
        <dbReference type="Proteomes" id="UP001620405"/>
    </source>
</evidence>
<evidence type="ECO:0000259" key="1">
    <source>
        <dbReference type="PROSITE" id="PS51708"/>
    </source>
</evidence>
<protein>
    <submittedName>
        <fullName evidence="2">CHAD domain-containing protein</fullName>
    </submittedName>
</protein>
<feature type="domain" description="CHAD" evidence="1">
    <location>
        <begin position="5"/>
        <end position="282"/>
    </location>
</feature>
<gene>
    <name evidence="2" type="ORF">ISP13_08655</name>
</gene>
<dbReference type="EMBL" id="JADIKG010000011">
    <property type="protein sequence ID" value="MFK2873601.1"/>
    <property type="molecule type" value="Genomic_DNA"/>
</dbReference>
<sequence length="290" mass="32935">MNDAKQCKSLDIGSALGALAAKECQSLEHALALRKGRHDGIHEARKSSRRLRSLLAFLEPRSDRRIASLDKTLKQLVDSFSALRDAHVAARTARLLAATHAATLTPSLMDALEHRSAALLDEALENDPHWRRRSAKVRRIAVAIEGLPWQQVTPSTAKKVLKQHVQRMKKVRQAALEERTTPAFHRWRRRARQVRYQLEFLRTARRKVGMKKRRTEQYEARIKRLSLLSDRLGWRQDFQVFMSALDQLPASIDIVALRAALSTKSATLSKVSPPEPVTKSVRMFIAHGSR</sequence>
<organism evidence="2 3">
    <name type="scientific">Dyella lipolytica</name>
    <dbReference type="NCBI Taxonomy" id="1867835"/>
    <lineage>
        <taxon>Bacteria</taxon>
        <taxon>Pseudomonadati</taxon>
        <taxon>Pseudomonadota</taxon>
        <taxon>Gammaproteobacteria</taxon>
        <taxon>Lysobacterales</taxon>
        <taxon>Rhodanobacteraceae</taxon>
        <taxon>Dyella</taxon>
    </lineage>
</organism>
<proteinExistence type="predicted"/>
<name>A0ABW8IXJ0_9GAMM</name>